<keyword evidence="6" id="KW-1185">Reference proteome</keyword>
<dbReference type="InterPro" id="IPR029045">
    <property type="entry name" value="ClpP/crotonase-like_dom_sf"/>
</dbReference>
<keyword evidence="3" id="KW-0456">Lyase</keyword>
<dbReference type="InterPro" id="IPR018376">
    <property type="entry name" value="Enoyl-CoA_hyd/isom_CS"/>
</dbReference>
<dbReference type="PANTHER" id="PTHR11941">
    <property type="entry name" value="ENOYL-COA HYDRATASE-RELATED"/>
    <property type="match status" value="1"/>
</dbReference>
<dbReference type="InterPro" id="IPR014748">
    <property type="entry name" value="Enoyl-CoA_hydra_C"/>
</dbReference>
<evidence type="ECO:0000313" key="5">
    <source>
        <dbReference type="EMBL" id="MDR7348402.1"/>
    </source>
</evidence>
<dbReference type="PROSITE" id="PS00166">
    <property type="entry name" value="ENOYL_COA_HYDRATASE"/>
    <property type="match status" value="1"/>
</dbReference>
<accession>A0ABU2B475</accession>
<comment type="caution">
    <text evidence="5">The sequence shown here is derived from an EMBL/GenBank/DDBJ whole genome shotgun (WGS) entry which is preliminary data.</text>
</comment>
<evidence type="ECO:0000256" key="2">
    <source>
        <dbReference type="ARBA" id="ARBA00023098"/>
    </source>
</evidence>
<dbReference type="InterPro" id="IPR001753">
    <property type="entry name" value="Enoyl-CoA_hydra/iso"/>
</dbReference>
<dbReference type="CDD" id="cd06558">
    <property type="entry name" value="crotonase-like"/>
    <property type="match status" value="1"/>
</dbReference>
<gene>
    <name evidence="5" type="ORF">J2S62_002659</name>
</gene>
<evidence type="ECO:0000256" key="4">
    <source>
        <dbReference type="RuleBase" id="RU003707"/>
    </source>
</evidence>
<dbReference type="Gene3D" id="1.10.12.10">
    <property type="entry name" value="Lyase 2-enoyl-coa Hydratase, Chain A, domain 2"/>
    <property type="match status" value="1"/>
</dbReference>
<dbReference type="Gene3D" id="3.90.226.10">
    <property type="entry name" value="2-enoyl-CoA Hydratase, Chain A, domain 1"/>
    <property type="match status" value="1"/>
</dbReference>
<dbReference type="Proteomes" id="UP001183794">
    <property type="component" value="Unassembled WGS sequence"/>
</dbReference>
<protein>
    <submittedName>
        <fullName evidence="5">Enoyl-CoA hydratase/carnithine racemase</fullName>
    </submittedName>
</protein>
<sequence length="260" mass="27991">MTDSNMPDSAEERVSLEQRGHVLIIRMERNRKRNAIDSLMTQSLDAALNRLDDDPDLRCGVLVGGEQAFSAGTDLADGPGEPTDRGGPYGVIRRRRHTPLIAAVEGIAYGGGFEVVLACDMVAAAKSAQFGLPEVARGVIPTCGGLFRPWQSLPLTVAKQLVLTGQPMSAPRAYELGIVNVLAEDGDALEAALTLADQVCQNSPFAVSTSLSVMNDVLEDEEKLGWSSTEQATERVLVSEDRQEGVAAFLEKRTPQWLGR</sequence>
<evidence type="ECO:0000256" key="1">
    <source>
        <dbReference type="ARBA" id="ARBA00005254"/>
    </source>
</evidence>
<name>A0ABU2B475_9MICC</name>
<dbReference type="SUPFAM" id="SSF52096">
    <property type="entry name" value="ClpP/crotonase"/>
    <property type="match status" value="1"/>
</dbReference>
<dbReference type="EMBL" id="JAVDYJ010000001">
    <property type="protein sequence ID" value="MDR7348402.1"/>
    <property type="molecule type" value="Genomic_DNA"/>
</dbReference>
<reference evidence="5 6" key="1">
    <citation type="submission" date="2023-07" db="EMBL/GenBank/DDBJ databases">
        <title>Sequencing the genomes of 1000 actinobacteria strains.</title>
        <authorList>
            <person name="Klenk H.-P."/>
        </authorList>
    </citation>
    <scope>NUCLEOTIDE SEQUENCE [LARGE SCALE GENOMIC DNA]</scope>
    <source>
        <strain evidence="5 6">DSM 22966</strain>
    </source>
</reference>
<keyword evidence="2" id="KW-0443">Lipid metabolism</keyword>
<organism evidence="5 6">
    <name type="scientific">Enteractinococcus fodinae</name>
    <dbReference type="NCBI Taxonomy" id="684663"/>
    <lineage>
        <taxon>Bacteria</taxon>
        <taxon>Bacillati</taxon>
        <taxon>Actinomycetota</taxon>
        <taxon>Actinomycetes</taxon>
        <taxon>Micrococcales</taxon>
        <taxon>Micrococcaceae</taxon>
    </lineage>
</organism>
<comment type="similarity">
    <text evidence="1 4">Belongs to the enoyl-CoA hydratase/isomerase family.</text>
</comment>
<proteinExistence type="inferred from homology"/>
<dbReference type="Pfam" id="PF00378">
    <property type="entry name" value="ECH_1"/>
    <property type="match status" value="1"/>
</dbReference>
<dbReference type="RefSeq" id="WP_310175563.1">
    <property type="nucleotide sequence ID" value="NZ_BAABHE010000002.1"/>
</dbReference>
<dbReference type="PANTHER" id="PTHR11941:SF169">
    <property type="entry name" value="(7AS)-7A-METHYL-1,5-DIOXO-2,3,5,6,7,7A-HEXAHYDRO-1H-INDENE-CARBOXYL-COA HYDROLASE"/>
    <property type="match status" value="1"/>
</dbReference>
<evidence type="ECO:0000256" key="3">
    <source>
        <dbReference type="ARBA" id="ARBA00023239"/>
    </source>
</evidence>
<evidence type="ECO:0000313" key="6">
    <source>
        <dbReference type="Proteomes" id="UP001183794"/>
    </source>
</evidence>